<evidence type="ECO:0000313" key="1">
    <source>
        <dbReference type="EMBL" id="MBX38955.1"/>
    </source>
</evidence>
<dbReference type="AlphaFoldDB" id="A0A2P2N901"/>
<dbReference type="EMBL" id="GGEC01058471">
    <property type="protein sequence ID" value="MBX38955.1"/>
    <property type="molecule type" value="Transcribed_RNA"/>
</dbReference>
<reference evidence="1" key="1">
    <citation type="submission" date="2018-02" db="EMBL/GenBank/DDBJ databases">
        <title>Rhizophora mucronata_Transcriptome.</title>
        <authorList>
            <person name="Meera S.P."/>
            <person name="Sreeshan A."/>
            <person name="Augustine A."/>
        </authorList>
    </citation>
    <scope>NUCLEOTIDE SEQUENCE</scope>
    <source>
        <tissue evidence="1">Leaf</tissue>
    </source>
</reference>
<accession>A0A2P2N901</accession>
<protein>
    <submittedName>
        <fullName evidence="1">Uncharacterized protein</fullName>
    </submittedName>
</protein>
<name>A0A2P2N901_RHIMU</name>
<sequence>MHTEGKNCFSFGCHAGGWEKGDYLTYYSQNSRNYGFV</sequence>
<proteinExistence type="predicted"/>
<organism evidence="1">
    <name type="scientific">Rhizophora mucronata</name>
    <name type="common">Asiatic mangrove</name>
    <dbReference type="NCBI Taxonomy" id="61149"/>
    <lineage>
        <taxon>Eukaryota</taxon>
        <taxon>Viridiplantae</taxon>
        <taxon>Streptophyta</taxon>
        <taxon>Embryophyta</taxon>
        <taxon>Tracheophyta</taxon>
        <taxon>Spermatophyta</taxon>
        <taxon>Magnoliopsida</taxon>
        <taxon>eudicotyledons</taxon>
        <taxon>Gunneridae</taxon>
        <taxon>Pentapetalae</taxon>
        <taxon>rosids</taxon>
        <taxon>fabids</taxon>
        <taxon>Malpighiales</taxon>
        <taxon>Rhizophoraceae</taxon>
        <taxon>Rhizophora</taxon>
    </lineage>
</organism>